<dbReference type="Proteomes" id="UP000006732">
    <property type="component" value="Chromosome"/>
</dbReference>
<dbReference type="Pfam" id="PF09719">
    <property type="entry name" value="C_GCAxxG_C_C"/>
    <property type="match status" value="1"/>
</dbReference>
<accession>A1AT14</accession>
<dbReference type="EMBL" id="CP000482">
    <property type="protein sequence ID" value="ABL00485.1"/>
    <property type="molecule type" value="Genomic_DNA"/>
</dbReference>
<organism evidence="1 2">
    <name type="scientific">Pelobacter propionicus (strain DSM 2379 / NBRC 103807 / OttBd1)</name>
    <dbReference type="NCBI Taxonomy" id="338966"/>
    <lineage>
        <taxon>Bacteria</taxon>
        <taxon>Pseudomonadati</taxon>
        <taxon>Thermodesulfobacteriota</taxon>
        <taxon>Desulfuromonadia</taxon>
        <taxon>Desulfuromonadales</taxon>
        <taxon>Desulfuromonadaceae</taxon>
        <taxon>Pelobacter</taxon>
    </lineage>
</organism>
<dbReference type="STRING" id="338966.Ppro_2887"/>
<evidence type="ECO:0000313" key="1">
    <source>
        <dbReference type="EMBL" id="ABL00485.1"/>
    </source>
</evidence>
<dbReference type="eggNOG" id="COG1433">
    <property type="taxonomic scope" value="Bacteria"/>
</dbReference>
<dbReference type="InterPro" id="IPR036280">
    <property type="entry name" value="Multihaem_cyt_sf"/>
</dbReference>
<gene>
    <name evidence="1" type="ordered locus">Ppro_2887</name>
</gene>
<dbReference type="KEGG" id="ppd:Ppro_2887"/>
<protein>
    <submittedName>
        <fullName evidence="1">C_GCAxxG_C_C family protein</fullName>
    </submittedName>
</protein>
<proteinExistence type="predicted"/>
<dbReference type="AlphaFoldDB" id="A1AT14"/>
<keyword evidence="2" id="KW-1185">Reference proteome</keyword>
<sequence>MSEQMTEKMDAKQLAGQNFREGYNCAEAMVRAFRDLLKLDISDDAVRMATGFGGGLGHAGCLCGALTGATMILGVLQGRTTPAESREPAYAGANQFHALFREKFGSTCCRVLNPHPFDSKEHLRNCLKITGGTAELLSTFMAEKGLAKLN</sequence>
<evidence type="ECO:0000313" key="2">
    <source>
        <dbReference type="Proteomes" id="UP000006732"/>
    </source>
</evidence>
<dbReference type="NCBIfam" id="TIGR01909">
    <property type="entry name" value="C_GCAxxG_C_C"/>
    <property type="match status" value="1"/>
</dbReference>
<name>A1AT14_PELPD</name>
<dbReference type="RefSeq" id="WP_011736720.1">
    <property type="nucleotide sequence ID" value="NC_008609.1"/>
</dbReference>
<reference evidence="1 2" key="1">
    <citation type="submission" date="2006-10" db="EMBL/GenBank/DDBJ databases">
        <title>Complete sequence of chromosome of Pelobacter propionicus DSM 2379.</title>
        <authorList>
            <consortium name="US DOE Joint Genome Institute"/>
            <person name="Copeland A."/>
            <person name="Lucas S."/>
            <person name="Lapidus A."/>
            <person name="Barry K."/>
            <person name="Detter J.C."/>
            <person name="Glavina del Rio T."/>
            <person name="Hammon N."/>
            <person name="Israni S."/>
            <person name="Dalin E."/>
            <person name="Tice H."/>
            <person name="Pitluck S."/>
            <person name="Saunders E."/>
            <person name="Brettin T."/>
            <person name="Bruce D."/>
            <person name="Han C."/>
            <person name="Tapia R."/>
            <person name="Schmutz J."/>
            <person name="Larimer F."/>
            <person name="Land M."/>
            <person name="Hauser L."/>
            <person name="Kyrpides N."/>
            <person name="Kim E."/>
            <person name="Lovley D."/>
            <person name="Richardson P."/>
        </authorList>
    </citation>
    <scope>NUCLEOTIDE SEQUENCE [LARGE SCALE GENOMIC DNA]</scope>
    <source>
        <strain evidence="2">DSM 2379 / NBRC 103807 / OttBd1</strain>
    </source>
</reference>
<dbReference type="SUPFAM" id="SSF48695">
    <property type="entry name" value="Multiheme cytochromes"/>
    <property type="match status" value="1"/>
</dbReference>
<dbReference type="InterPro" id="IPR010181">
    <property type="entry name" value="CGCAxxGCC_motif"/>
</dbReference>
<dbReference type="HOGENOM" id="CLU_091283_0_1_7"/>